<dbReference type="Pfam" id="PF25975">
    <property type="entry name" value="CzcB_C"/>
    <property type="match status" value="1"/>
</dbReference>
<protein>
    <submittedName>
        <fullName evidence="4">HlyD family efflux transporter periplasmic adaptor subunit</fullName>
    </submittedName>
</protein>
<dbReference type="GO" id="GO:0030313">
    <property type="term" value="C:cell envelope"/>
    <property type="evidence" value="ECO:0007669"/>
    <property type="project" value="UniProtKB-SubCell"/>
</dbReference>
<feature type="domain" description="CzcB-like C-terminal circularly permuted SH3-like" evidence="3">
    <location>
        <begin position="335"/>
        <end position="385"/>
    </location>
</feature>
<gene>
    <name evidence="4" type="ORF">EPA86_08540</name>
</gene>
<proteinExistence type="predicted"/>
<dbReference type="RefSeq" id="WP_140603015.1">
    <property type="nucleotide sequence ID" value="NZ_SAWY01000019.1"/>
</dbReference>
<dbReference type="PROSITE" id="PS51257">
    <property type="entry name" value="PROKAR_LIPOPROTEIN"/>
    <property type="match status" value="1"/>
</dbReference>
<dbReference type="PANTHER" id="PTHR32347:SF23">
    <property type="entry name" value="BLL5650 PROTEIN"/>
    <property type="match status" value="1"/>
</dbReference>
<evidence type="ECO:0000313" key="4">
    <source>
        <dbReference type="EMBL" id="TPH15616.1"/>
    </source>
</evidence>
<dbReference type="InterPro" id="IPR050465">
    <property type="entry name" value="UPF0194_transport"/>
</dbReference>
<organism evidence="4 5">
    <name type="scientific">Litorilituus lipolyticus</name>
    <dbReference type="NCBI Taxonomy" id="2491017"/>
    <lineage>
        <taxon>Bacteria</taxon>
        <taxon>Pseudomonadati</taxon>
        <taxon>Pseudomonadota</taxon>
        <taxon>Gammaproteobacteria</taxon>
        <taxon>Alteromonadales</taxon>
        <taxon>Colwelliaceae</taxon>
        <taxon>Litorilituus</taxon>
    </lineage>
</organism>
<evidence type="ECO:0000313" key="5">
    <source>
        <dbReference type="Proteomes" id="UP000315303"/>
    </source>
</evidence>
<comment type="caution">
    <text evidence="4">The sequence shown here is derived from an EMBL/GenBank/DDBJ whole genome shotgun (WGS) entry which is preliminary data.</text>
</comment>
<comment type="subcellular location">
    <subcellularLocation>
        <location evidence="1">Cell envelope</location>
    </subcellularLocation>
</comment>
<name>A0A502KVY3_9GAMM</name>
<evidence type="ECO:0000256" key="1">
    <source>
        <dbReference type="ARBA" id="ARBA00004196"/>
    </source>
</evidence>
<reference evidence="4 5" key="1">
    <citation type="submission" date="2019-01" db="EMBL/GenBank/DDBJ databases">
        <title>Litorilituus lipolytica sp. nov., isolated from intertidal sand of the Yellow Sea in China.</title>
        <authorList>
            <person name="Liu A."/>
        </authorList>
    </citation>
    <scope>NUCLEOTIDE SEQUENCE [LARGE SCALE GENOMIC DNA]</scope>
    <source>
        <strain evidence="4 5">RZ04</strain>
    </source>
</reference>
<dbReference type="Gene3D" id="2.40.420.20">
    <property type="match status" value="1"/>
</dbReference>
<evidence type="ECO:0000256" key="2">
    <source>
        <dbReference type="ARBA" id="ARBA00023054"/>
    </source>
</evidence>
<accession>A0A502KVY3</accession>
<evidence type="ECO:0000259" key="3">
    <source>
        <dbReference type="Pfam" id="PF25975"/>
    </source>
</evidence>
<dbReference type="AlphaFoldDB" id="A0A502KVY3"/>
<dbReference type="EMBL" id="SAWY01000019">
    <property type="protein sequence ID" value="TPH15616.1"/>
    <property type="molecule type" value="Genomic_DNA"/>
</dbReference>
<keyword evidence="5" id="KW-1185">Reference proteome</keyword>
<dbReference type="Gene3D" id="2.40.30.170">
    <property type="match status" value="1"/>
</dbReference>
<dbReference type="PANTHER" id="PTHR32347">
    <property type="entry name" value="EFFLUX SYSTEM COMPONENT YKNX-RELATED"/>
    <property type="match status" value="1"/>
</dbReference>
<dbReference type="Proteomes" id="UP000315303">
    <property type="component" value="Unassembled WGS sequence"/>
</dbReference>
<dbReference type="InterPro" id="IPR058649">
    <property type="entry name" value="CzcB_C"/>
</dbReference>
<keyword evidence="2" id="KW-0175">Coiled coil</keyword>
<dbReference type="OrthoDB" id="5752864at2"/>
<sequence length="393" mass="43812">MKKLIIISLALLSIACEEQKPTMLYQVQEQSFAIEIPAKGELFAAKATVISSPVSRGGVQNIAWLAPEYSTVKKGDVIARFDGEAMEVESERNQNEAAIIAQDILEKSGSLNKDLYAINKDISVVGQEKAFADQFSIDDIRIRSKLEIIDSMQNTAYLGVKQDYLHWKSDSFNESSMGDMSLLEMKQQQKQSKLAQLSESLEKLEIKAPHDGLLAYKANWRGEKPRAGQSIWPGQKIAELPDINEMKAKLFVIESEAVGLVVDKKVNLQLFAHVDKPFSGRISSVAPFPKSIKRGDPQKYFEIEVSLDEQNTQLFVPGRKLQAHIVVEEAQPKLIVPLQSVFTKDNRSFVYLYNGKDFTQAEVELGKANLSHVEVISGISAGQHISLTDQEQS</sequence>